<dbReference type="SUPFAM" id="SSF50129">
    <property type="entry name" value="GroES-like"/>
    <property type="match status" value="1"/>
</dbReference>
<keyword evidence="1" id="KW-0521">NADP</keyword>
<keyword evidence="5" id="KW-1185">Reference proteome</keyword>
<dbReference type="GO" id="GO:0070402">
    <property type="term" value="F:NADPH binding"/>
    <property type="evidence" value="ECO:0007669"/>
    <property type="project" value="TreeGrafter"/>
</dbReference>
<dbReference type="VEuPathDB" id="FungiDB:GMDG_07070"/>
<dbReference type="SUPFAM" id="SSF51735">
    <property type="entry name" value="NAD(P)-binding Rossmann-fold domains"/>
    <property type="match status" value="1"/>
</dbReference>
<dbReference type="InterPro" id="IPR011032">
    <property type="entry name" value="GroES-like_sf"/>
</dbReference>
<feature type="domain" description="Enoyl reductase (ER)" evidence="3">
    <location>
        <begin position="14"/>
        <end position="343"/>
    </location>
</feature>
<evidence type="ECO:0000259" key="3">
    <source>
        <dbReference type="SMART" id="SM00829"/>
    </source>
</evidence>
<dbReference type="GO" id="GO:0016651">
    <property type="term" value="F:oxidoreductase activity, acting on NAD(P)H"/>
    <property type="evidence" value="ECO:0007669"/>
    <property type="project" value="TreeGrafter"/>
</dbReference>
<dbReference type="Pfam" id="PF08240">
    <property type="entry name" value="ADH_N"/>
    <property type="match status" value="1"/>
</dbReference>
<dbReference type="PANTHER" id="PTHR48106">
    <property type="entry name" value="QUINONE OXIDOREDUCTASE PIG3-RELATED"/>
    <property type="match status" value="1"/>
</dbReference>
<dbReference type="Pfam" id="PF00107">
    <property type="entry name" value="ADH_zinc_N"/>
    <property type="match status" value="1"/>
</dbReference>
<accession>L8FV49</accession>
<sequence>MATMRAIDIKNGKGPASALFLNSSVPKPSPKPTEALVRVKAFGLNRMDLLQREGRYPLPPNISLILGVEFSGVVEELGAEAQNGKFKVGDEVFGLAYGGLYTHANPLPGAYAEFLTVSPATLLHKPSTLSWETAAGIPETFMTATQALHLIGAFKPGDSVLWHAGASSVSIAGIQLSKLAGASAVYVTSRTPEKVKWCVDTFGAAGGFDTTQKGWGDEAQKATGEKGIDVIVDFMGASTFADNLKAAAKDGRIANLGLMGGVNLPAETNIGLFLAKRLRYEGSSLRSRDEKYQSQLTAKLEGYLAAFAKGDLEVKVEKVFDWKDVVKAHELLEGNGTKGKVVCVIS</sequence>
<dbReference type="SMART" id="SM00829">
    <property type="entry name" value="PKS_ER"/>
    <property type="match status" value="1"/>
</dbReference>
<dbReference type="EMBL" id="GL573365">
    <property type="protein sequence ID" value="ELR04845.1"/>
    <property type="molecule type" value="Genomic_DNA"/>
</dbReference>
<dbReference type="OrthoDB" id="203908at2759"/>
<name>L8FV49_PSED2</name>
<proteinExistence type="predicted"/>
<dbReference type="STRING" id="658429.L8FV49"/>
<evidence type="ECO:0000256" key="1">
    <source>
        <dbReference type="ARBA" id="ARBA00022857"/>
    </source>
</evidence>
<dbReference type="Proteomes" id="UP000011064">
    <property type="component" value="Unassembled WGS sequence"/>
</dbReference>
<dbReference type="InterPro" id="IPR036291">
    <property type="entry name" value="NAD(P)-bd_dom_sf"/>
</dbReference>
<organism evidence="4 5">
    <name type="scientific">Pseudogymnoascus destructans (strain ATCC MYA-4855 / 20631-21)</name>
    <name type="common">Bat white-nose syndrome fungus</name>
    <name type="synonym">Geomyces destructans</name>
    <dbReference type="NCBI Taxonomy" id="658429"/>
    <lineage>
        <taxon>Eukaryota</taxon>
        <taxon>Fungi</taxon>
        <taxon>Dikarya</taxon>
        <taxon>Ascomycota</taxon>
        <taxon>Pezizomycotina</taxon>
        <taxon>Leotiomycetes</taxon>
        <taxon>Thelebolales</taxon>
        <taxon>Thelebolaceae</taxon>
        <taxon>Pseudogymnoascus</taxon>
    </lineage>
</organism>
<evidence type="ECO:0000313" key="4">
    <source>
        <dbReference type="EMBL" id="ELR04845.1"/>
    </source>
</evidence>
<dbReference type="InterPro" id="IPR013154">
    <property type="entry name" value="ADH-like_N"/>
</dbReference>
<dbReference type="PANTHER" id="PTHR48106:SF18">
    <property type="entry name" value="QUINONE OXIDOREDUCTASE PIG3"/>
    <property type="match status" value="1"/>
</dbReference>
<evidence type="ECO:0000256" key="2">
    <source>
        <dbReference type="ARBA" id="ARBA00023002"/>
    </source>
</evidence>
<dbReference type="InterPro" id="IPR020843">
    <property type="entry name" value="ER"/>
</dbReference>
<dbReference type="AlphaFoldDB" id="L8FV49"/>
<dbReference type="CDD" id="cd05276">
    <property type="entry name" value="p53_inducible_oxidoreductase"/>
    <property type="match status" value="1"/>
</dbReference>
<dbReference type="InterPro" id="IPR013149">
    <property type="entry name" value="ADH-like_C"/>
</dbReference>
<dbReference type="InParanoid" id="L8FV49"/>
<dbReference type="HOGENOM" id="CLU_026673_3_4_1"/>
<evidence type="ECO:0000313" key="5">
    <source>
        <dbReference type="Proteomes" id="UP000011064"/>
    </source>
</evidence>
<gene>
    <name evidence="4" type="ORF">GMDG_07070</name>
</gene>
<dbReference type="Gene3D" id="3.90.180.10">
    <property type="entry name" value="Medium-chain alcohol dehydrogenases, catalytic domain"/>
    <property type="match status" value="1"/>
</dbReference>
<reference evidence="5" key="1">
    <citation type="submission" date="2010-09" db="EMBL/GenBank/DDBJ databases">
        <title>The genome sequence of Geomyces destructans 20631-21.</title>
        <authorList>
            <consortium name="The Broad Institute Genome Sequencing Platform"/>
            <person name="Cuomo C.A."/>
            <person name="Blehert D.S."/>
            <person name="Lorch J.M."/>
            <person name="Young S.K."/>
            <person name="Zeng Q."/>
            <person name="Gargeya S."/>
            <person name="Fitzgerald M."/>
            <person name="Haas B."/>
            <person name="Abouelleil A."/>
            <person name="Alvarado L."/>
            <person name="Arachchi H.M."/>
            <person name="Berlin A."/>
            <person name="Brown A."/>
            <person name="Chapman S.B."/>
            <person name="Chen Z."/>
            <person name="Dunbar C."/>
            <person name="Freedman E."/>
            <person name="Gearin G."/>
            <person name="Gellesch M."/>
            <person name="Goldberg J."/>
            <person name="Griggs A."/>
            <person name="Gujja S."/>
            <person name="Heiman D."/>
            <person name="Howarth C."/>
            <person name="Larson L."/>
            <person name="Lui A."/>
            <person name="MacDonald P.J.P."/>
            <person name="Montmayeur A."/>
            <person name="Murphy C."/>
            <person name="Neiman D."/>
            <person name="Pearson M."/>
            <person name="Priest M."/>
            <person name="Roberts A."/>
            <person name="Saif S."/>
            <person name="Shea T."/>
            <person name="Shenoy N."/>
            <person name="Sisk P."/>
            <person name="Stolte C."/>
            <person name="Sykes S."/>
            <person name="Wortman J."/>
            <person name="Nusbaum C."/>
            <person name="Birren B."/>
        </authorList>
    </citation>
    <scope>NUCLEOTIDE SEQUENCE [LARGE SCALE GENOMIC DNA]</scope>
    <source>
        <strain evidence="5">ATCC MYA-4855 / 20631-21</strain>
    </source>
</reference>
<protein>
    <recommendedName>
        <fullName evidence="3">Enoyl reductase (ER) domain-containing protein</fullName>
    </recommendedName>
</protein>
<dbReference type="InterPro" id="IPR014189">
    <property type="entry name" value="Quinone_OxRdtase_PIG3"/>
</dbReference>
<keyword evidence="2" id="KW-0560">Oxidoreductase</keyword>
<dbReference type="Gene3D" id="3.40.50.720">
    <property type="entry name" value="NAD(P)-binding Rossmann-like Domain"/>
    <property type="match status" value="1"/>
</dbReference>